<keyword evidence="1" id="KW-0547">Nucleotide-binding</keyword>
<protein>
    <submittedName>
        <fullName evidence="6">DEAD/DEAH box helicase family protein</fullName>
    </submittedName>
</protein>
<proteinExistence type="predicted"/>
<evidence type="ECO:0000259" key="4">
    <source>
        <dbReference type="PROSITE" id="PS51192"/>
    </source>
</evidence>
<dbReference type="PANTHER" id="PTHR30580">
    <property type="entry name" value="PRIMOSOMAL PROTEIN N"/>
    <property type="match status" value="1"/>
</dbReference>
<accession>A0A7W1X813</accession>
<dbReference type="InterPro" id="IPR014001">
    <property type="entry name" value="Helicase_ATP-bd"/>
</dbReference>
<name>A0A7W1X813_9BACL</name>
<dbReference type="Gene3D" id="3.40.50.300">
    <property type="entry name" value="P-loop containing nucleotide triphosphate hydrolases"/>
    <property type="match status" value="2"/>
</dbReference>
<feature type="domain" description="Helicase C-terminal" evidence="5">
    <location>
        <begin position="364"/>
        <end position="520"/>
    </location>
</feature>
<dbReference type="SMART" id="SM00487">
    <property type="entry name" value="DEXDc"/>
    <property type="match status" value="1"/>
</dbReference>
<dbReference type="GO" id="GO:0006302">
    <property type="term" value="P:double-strand break repair"/>
    <property type="evidence" value="ECO:0007669"/>
    <property type="project" value="TreeGrafter"/>
</dbReference>
<dbReference type="AlphaFoldDB" id="A0A7W1X813"/>
<dbReference type="SMART" id="SM00490">
    <property type="entry name" value="HELICc"/>
    <property type="match status" value="1"/>
</dbReference>
<dbReference type="GO" id="GO:0006270">
    <property type="term" value="P:DNA replication initiation"/>
    <property type="evidence" value="ECO:0007669"/>
    <property type="project" value="TreeGrafter"/>
</dbReference>
<keyword evidence="6" id="KW-0378">Hydrolase</keyword>
<organism evidence="6 7">
    <name type="scientific">Thermoactinomyces daqus</name>
    <dbReference type="NCBI Taxonomy" id="1329516"/>
    <lineage>
        <taxon>Bacteria</taxon>
        <taxon>Bacillati</taxon>
        <taxon>Bacillota</taxon>
        <taxon>Bacilli</taxon>
        <taxon>Bacillales</taxon>
        <taxon>Thermoactinomycetaceae</taxon>
        <taxon>Thermoactinomyces</taxon>
    </lineage>
</organism>
<evidence type="ECO:0000313" key="6">
    <source>
        <dbReference type="EMBL" id="MBA4541787.1"/>
    </source>
</evidence>
<dbReference type="PROSITE" id="PS51192">
    <property type="entry name" value="HELICASE_ATP_BIND_1"/>
    <property type="match status" value="1"/>
</dbReference>
<evidence type="ECO:0000256" key="1">
    <source>
        <dbReference type="ARBA" id="ARBA00022741"/>
    </source>
</evidence>
<reference evidence="6 7" key="1">
    <citation type="submission" date="2020-07" db="EMBL/GenBank/DDBJ databases">
        <authorList>
            <person name="Feng H."/>
        </authorList>
    </citation>
    <scope>NUCLEOTIDE SEQUENCE [LARGE SCALE GENOMIC DNA]</scope>
    <source>
        <strain evidence="7">s-11</strain>
    </source>
</reference>
<evidence type="ECO:0000256" key="2">
    <source>
        <dbReference type="ARBA" id="ARBA00022840"/>
    </source>
</evidence>
<dbReference type="GO" id="GO:0005524">
    <property type="term" value="F:ATP binding"/>
    <property type="evidence" value="ECO:0007669"/>
    <property type="project" value="UniProtKB-KW"/>
</dbReference>
<dbReference type="InterPro" id="IPR027417">
    <property type="entry name" value="P-loop_NTPase"/>
</dbReference>
<feature type="domain" description="Helicase ATP-binding" evidence="4">
    <location>
        <begin position="180"/>
        <end position="332"/>
    </location>
</feature>
<dbReference type="Proteomes" id="UP000530514">
    <property type="component" value="Unassembled WGS sequence"/>
</dbReference>
<dbReference type="InterPro" id="IPR011545">
    <property type="entry name" value="DEAD/DEAH_box_helicase_dom"/>
</dbReference>
<dbReference type="GO" id="GO:0043138">
    <property type="term" value="F:3'-5' DNA helicase activity"/>
    <property type="evidence" value="ECO:0007669"/>
    <property type="project" value="TreeGrafter"/>
</dbReference>
<keyword evidence="7" id="KW-1185">Reference proteome</keyword>
<evidence type="ECO:0000259" key="5">
    <source>
        <dbReference type="PROSITE" id="PS51194"/>
    </source>
</evidence>
<dbReference type="Pfam" id="PF00271">
    <property type="entry name" value="Helicase_C"/>
    <property type="match status" value="1"/>
</dbReference>
<dbReference type="EMBL" id="JACEIP010000003">
    <property type="protein sequence ID" value="MBA4541787.1"/>
    <property type="molecule type" value="Genomic_DNA"/>
</dbReference>
<dbReference type="PROSITE" id="PS51194">
    <property type="entry name" value="HELICASE_CTER"/>
    <property type="match status" value="1"/>
</dbReference>
<dbReference type="GO" id="GO:0006310">
    <property type="term" value="P:DNA recombination"/>
    <property type="evidence" value="ECO:0007669"/>
    <property type="project" value="TreeGrafter"/>
</dbReference>
<evidence type="ECO:0000313" key="7">
    <source>
        <dbReference type="Proteomes" id="UP000530514"/>
    </source>
</evidence>
<dbReference type="PANTHER" id="PTHR30580:SF1">
    <property type="entry name" value="COMF OPERON PROTEIN 1"/>
    <property type="match status" value="1"/>
</dbReference>
<evidence type="ECO:0000256" key="3">
    <source>
        <dbReference type="ARBA" id="ARBA00023125"/>
    </source>
</evidence>
<dbReference type="InterPro" id="IPR001650">
    <property type="entry name" value="Helicase_C-like"/>
</dbReference>
<dbReference type="GO" id="GO:0003677">
    <property type="term" value="F:DNA binding"/>
    <property type="evidence" value="ECO:0007669"/>
    <property type="project" value="UniProtKB-KW"/>
</dbReference>
<keyword evidence="2" id="KW-0067">ATP-binding</keyword>
<comment type="caution">
    <text evidence="6">The sequence shown here is derived from an EMBL/GenBank/DDBJ whole genome shotgun (WGS) entry which is preliminary data.</text>
</comment>
<dbReference type="RefSeq" id="WP_052154082.1">
    <property type="nucleotide sequence ID" value="NZ_JACEIP010000003.1"/>
</dbReference>
<dbReference type="SUPFAM" id="SSF52540">
    <property type="entry name" value="P-loop containing nucleoside triphosphate hydrolases"/>
    <property type="match status" value="1"/>
</dbReference>
<keyword evidence="3" id="KW-0238">DNA-binding</keyword>
<sequence length="520" mass="58717">MIESSSIGQAFAGNRGRKNAFGPALREAPMMGEEMTAVRELAAEIHPLLAGRVLLWEEVERLLRKYEKWPGSFLMRRALQWLSLSGMADIRPAVRSAGPPVTWKCERCGYRGPLLRQTPCAICGERCVVCEHCLLLGRARTCFPLFIFSPPDNRTFAGSEIACRTAPLTEAQAKTVERIRANLSQHRQVLVWAATGSGKTEMMMTIVADWLNRGKKVLWVTPRKDVVLELKPRLEKGFAGRRVIALYGGSAQTLETGELVIATAHQALRFYRSFELAVVDEVDAFPLYGNRALEEGIGRALSPGAKKILLTATPPPEWKALGRREILPTVLLPVRYHGYPMPEPALKREWRLWQKISKRKPIRPLSAFLRQVVERKGQAFLFVPRVEDVSRVLRWMKCCEPDFYREARGVFAGDLQREQTVRHFREGKWRFLVTTTILERGVTVPAIHVAVIGADHPVFTAAALVQMAGRAGRSSSYQEGEVWFLTDEKTDAQLRAKREIKWLNDCAKKEGFLKDGAYNL</sequence>
<gene>
    <name evidence="6" type="ORF">H1164_02575</name>
</gene>
<keyword evidence="6" id="KW-0347">Helicase</keyword>
<dbReference type="Pfam" id="PF00270">
    <property type="entry name" value="DEAD"/>
    <property type="match status" value="1"/>
</dbReference>
<dbReference type="OrthoDB" id="2077914at2"/>